<reference evidence="3" key="1">
    <citation type="journal article" date="2019" name="Int. J. Syst. Evol. Microbiol.">
        <title>The Global Catalogue of Microorganisms (GCM) 10K type strain sequencing project: providing services to taxonomists for standard genome sequencing and annotation.</title>
        <authorList>
            <consortium name="The Broad Institute Genomics Platform"/>
            <consortium name="The Broad Institute Genome Sequencing Center for Infectious Disease"/>
            <person name="Wu L."/>
            <person name="Ma J."/>
        </authorList>
    </citation>
    <scope>NUCLEOTIDE SEQUENCE [LARGE SCALE GENOMIC DNA]</scope>
    <source>
        <strain evidence="3">CGMCC 1.6774</strain>
    </source>
</reference>
<evidence type="ECO:0000256" key="1">
    <source>
        <dbReference type="SAM" id="SignalP"/>
    </source>
</evidence>
<gene>
    <name evidence="2" type="ORF">ACFSOX_03135</name>
</gene>
<keyword evidence="1" id="KW-0732">Signal</keyword>
<evidence type="ECO:0000313" key="2">
    <source>
        <dbReference type="EMBL" id="MFD2181135.1"/>
    </source>
</evidence>
<keyword evidence="3" id="KW-1185">Reference proteome</keyword>
<organism evidence="2 3">
    <name type="scientific">Rhodoplanes azumiensis</name>
    <dbReference type="NCBI Taxonomy" id="1897628"/>
    <lineage>
        <taxon>Bacteria</taxon>
        <taxon>Pseudomonadati</taxon>
        <taxon>Pseudomonadota</taxon>
        <taxon>Alphaproteobacteria</taxon>
        <taxon>Hyphomicrobiales</taxon>
        <taxon>Nitrobacteraceae</taxon>
        <taxon>Rhodoplanes</taxon>
    </lineage>
</organism>
<accession>A0ABW5AF95</accession>
<name>A0ABW5AF95_9BRAD</name>
<sequence length="420" mass="43922">MKRSWVGALVLVLCAMPVVAGTPELPANPRTLPMQFSLQEPAAGCETDCAPVIFAAGMITADTPRRFEAFATERNLHDGKVVLDSDGGSVLGALALGRAIRRLGLDTTVGRAERPAPAGKPAAIAPANCESMCAFVLLGGVHRDVPARSRVLVHQIWLGDRRDDAVAASYSAEDLVLVQRDIGAIVRYTAEMAGGLDGGAELIEIALKIPPWEPMRLLSRDELRRVGLDQAIAPVAARRTSAAVTPVAMVPERSPPSAERGWAAVDGNSGTMLVRRHPLTVEGERIGSFDLSLSCGDVAGTYALTYAERRQAAPGGGEAVPLDKVRLWIEQTEVTLDVVSSRGDGRGVESVAIGTVPASLVRTFAAATTRSVSVLTGSDGSAGTTTRIGNAGLGKVFGGLEAACGRGKRDTHARLEAAAR</sequence>
<evidence type="ECO:0000313" key="3">
    <source>
        <dbReference type="Proteomes" id="UP001597314"/>
    </source>
</evidence>
<protein>
    <submittedName>
        <fullName evidence="2">Uncharacterized protein</fullName>
    </submittedName>
</protein>
<feature type="signal peptide" evidence="1">
    <location>
        <begin position="1"/>
        <end position="20"/>
    </location>
</feature>
<feature type="chain" id="PRO_5046204706" evidence="1">
    <location>
        <begin position="21"/>
        <end position="420"/>
    </location>
</feature>
<dbReference type="Proteomes" id="UP001597314">
    <property type="component" value="Unassembled WGS sequence"/>
</dbReference>
<dbReference type="SUPFAM" id="SSF52096">
    <property type="entry name" value="ClpP/crotonase"/>
    <property type="match status" value="1"/>
</dbReference>
<dbReference type="RefSeq" id="WP_378476328.1">
    <property type="nucleotide sequence ID" value="NZ_JBHUIW010000002.1"/>
</dbReference>
<dbReference type="EMBL" id="JBHUIW010000002">
    <property type="protein sequence ID" value="MFD2181135.1"/>
    <property type="molecule type" value="Genomic_DNA"/>
</dbReference>
<comment type="caution">
    <text evidence="2">The sequence shown here is derived from an EMBL/GenBank/DDBJ whole genome shotgun (WGS) entry which is preliminary data.</text>
</comment>
<dbReference type="InterPro" id="IPR029045">
    <property type="entry name" value="ClpP/crotonase-like_dom_sf"/>
</dbReference>
<proteinExistence type="predicted"/>
<dbReference type="Gene3D" id="3.90.226.10">
    <property type="entry name" value="2-enoyl-CoA Hydratase, Chain A, domain 1"/>
    <property type="match status" value="1"/>
</dbReference>